<dbReference type="InterPro" id="IPR008183">
    <property type="entry name" value="Aldose_1/G6P_1-epimerase"/>
</dbReference>
<dbReference type="InterPro" id="IPR011013">
    <property type="entry name" value="Gal_mutarotase_sf_dom"/>
</dbReference>
<comment type="similarity">
    <text evidence="3 8">Belongs to the aldose epimerase family.</text>
</comment>
<dbReference type="RefSeq" id="WP_189091928.1">
    <property type="nucleotide sequence ID" value="NZ_BMQL01000025.1"/>
</dbReference>
<evidence type="ECO:0000256" key="11">
    <source>
        <dbReference type="PIRSR" id="PIRSR005096-3"/>
    </source>
</evidence>
<evidence type="ECO:0000256" key="3">
    <source>
        <dbReference type="ARBA" id="ARBA00006206"/>
    </source>
</evidence>
<evidence type="ECO:0000313" key="12">
    <source>
        <dbReference type="EMBL" id="GGR20712.1"/>
    </source>
</evidence>
<dbReference type="PANTHER" id="PTHR10091:SF0">
    <property type="entry name" value="GALACTOSE MUTAROTASE"/>
    <property type="match status" value="1"/>
</dbReference>
<evidence type="ECO:0000256" key="8">
    <source>
        <dbReference type="PIRNR" id="PIRNR005096"/>
    </source>
</evidence>
<dbReference type="GO" id="GO:0030246">
    <property type="term" value="F:carbohydrate binding"/>
    <property type="evidence" value="ECO:0007669"/>
    <property type="project" value="InterPro"/>
</dbReference>
<organism evidence="12 13">
    <name type="scientific">Deinococcus ruber</name>
    <dbReference type="NCBI Taxonomy" id="1848197"/>
    <lineage>
        <taxon>Bacteria</taxon>
        <taxon>Thermotogati</taxon>
        <taxon>Deinococcota</taxon>
        <taxon>Deinococci</taxon>
        <taxon>Deinococcales</taxon>
        <taxon>Deinococcaceae</taxon>
        <taxon>Deinococcus</taxon>
    </lineage>
</organism>
<feature type="binding site" evidence="11">
    <location>
        <begin position="192"/>
        <end position="194"/>
    </location>
    <ligand>
        <name>beta-D-galactose</name>
        <dbReference type="ChEBI" id="CHEBI:27667"/>
    </ligand>
</feature>
<gene>
    <name evidence="12" type="primary">galM</name>
    <name evidence="12" type="ORF">GCM10008957_36360</name>
</gene>
<evidence type="ECO:0000256" key="1">
    <source>
        <dbReference type="ARBA" id="ARBA00001614"/>
    </source>
</evidence>
<keyword evidence="6 8" id="KW-0413">Isomerase</keyword>
<feature type="active site" description="Proton donor" evidence="9">
    <location>
        <position position="192"/>
    </location>
</feature>
<dbReference type="GO" id="GO:0033499">
    <property type="term" value="P:galactose catabolic process via UDP-galactose, Leloir pathway"/>
    <property type="evidence" value="ECO:0007669"/>
    <property type="project" value="TreeGrafter"/>
</dbReference>
<dbReference type="InterPro" id="IPR018052">
    <property type="entry name" value="Ald1_epimerase_CS"/>
</dbReference>
<dbReference type="GO" id="GO:0006006">
    <property type="term" value="P:glucose metabolic process"/>
    <property type="evidence" value="ECO:0007669"/>
    <property type="project" value="TreeGrafter"/>
</dbReference>
<dbReference type="GO" id="GO:0004034">
    <property type="term" value="F:aldose 1-epimerase activity"/>
    <property type="evidence" value="ECO:0007669"/>
    <property type="project" value="UniProtKB-EC"/>
</dbReference>
<dbReference type="Gene3D" id="2.70.98.10">
    <property type="match status" value="1"/>
</dbReference>
<dbReference type="Pfam" id="PF01263">
    <property type="entry name" value="Aldose_epim"/>
    <property type="match status" value="1"/>
</dbReference>
<reference evidence="12" key="2">
    <citation type="submission" date="2020-09" db="EMBL/GenBank/DDBJ databases">
        <authorList>
            <person name="Sun Q."/>
            <person name="Ohkuma M."/>
        </authorList>
    </citation>
    <scope>NUCLEOTIDE SEQUENCE</scope>
    <source>
        <strain evidence="12">JCM 31311</strain>
    </source>
</reference>
<dbReference type="AlphaFoldDB" id="A0A918CFL8"/>
<evidence type="ECO:0000256" key="5">
    <source>
        <dbReference type="ARBA" id="ARBA00014165"/>
    </source>
</evidence>
<dbReference type="PIRSF" id="PIRSF005096">
    <property type="entry name" value="GALM"/>
    <property type="match status" value="1"/>
</dbReference>
<dbReference type="CDD" id="cd09019">
    <property type="entry name" value="galactose_mutarotase_like"/>
    <property type="match status" value="1"/>
</dbReference>
<evidence type="ECO:0000313" key="13">
    <source>
        <dbReference type="Proteomes" id="UP000603865"/>
    </source>
</evidence>
<dbReference type="InterPro" id="IPR014718">
    <property type="entry name" value="GH-type_carb-bd"/>
</dbReference>
<name>A0A918CFL8_9DEIO</name>
<comment type="catalytic activity">
    <reaction evidence="1 8">
        <text>alpha-D-glucose = beta-D-glucose</text>
        <dbReference type="Rhea" id="RHEA:10264"/>
        <dbReference type="ChEBI" id="CHEBI:15903"/>
        <dbReference type="ChEBI" id="CHEBI:17925"/>
        <dbReference type="EC" id="5.1.3.3"/>
    </reaction>
</comment>
<dbReference type="SUPFAM" id="SSF74650">
    <property type="entry name" value="Galactose mutarotase-like"/>
    <property type="match status" value="1"/>
</dbReference>
<evidence type="ECO:0000256" key="10">
    <source>
        <dbReference type="PIRSR" id="PIRSR005096-2"/>
    </source>
</evidence>
<feature type="binding site" evidence="10">
    <location>
        <position position="264"/>
    </location>
    <ligand>
        <name>beta-D-galactose</name>
        <dbReference type="ChEBI" id="CHEBI:27667"/>
    </ligand>
</feature>
<dbReference type="InterPro" id="IPR015443">
    <property type="entry name" value="Aldose_1-epimerase"/>
</dbReference>
<feature type="active site" description="Proton acceptor" evidence="9">
    <location>
        <position position="327"/>
    </location>
</feature>
<protein>
    <recommendedName>
        <fullName evidence="5 8">Aldose 1-epimerase</fullName>
        <ecNumber evidence="4 8">5.1.3.3</ecNumber>
    </recommendedName>
</protein>
<evidence type="ECO:0000256" key="4">
    <source>
        <dbReference type="ARBA" id="ARBA00013185"/>
    </source>
</evidence>
<reference evidence="12" key="1">
    <citation type="journal article" date="2014" name="Int. J. Syst. Evol. Microbiol.">
        <title>Complete genome sequence of Corynebacterium casei LMG S-19264T (=DSM 44701T), isolated from a smear-ripened cheese.</title>
        <authorList>
            <consortium name="US DOE Joint Genome Institute (JGI-PGF)"/>
            <person name="Walter F."/>
            <person name="Albersmeier A."/>
            <person name="Kalinowski J."/>
            <person name="Ruckert C."/>
        </authorList>
    </citation>
    <scope>NUCLEOTIDE SEQUENCE</scope>
    <source>
        <strain evidence="12">JCM 31311</strain>
    </source>
</reference>
<keyword evidence="7 8" id="KW-0119">Carbohydrate metabolism</keyword>
<evidence type="ECO:0000256" key="9">
    <source>
        <dbReference type="PIRSR" id="PIRSR005096-1"/>
    </source>
</evidence>
<accession>A0A918CFL8</accession>
<evidence type="ECO:0000256" key="2">
    <source>
        <dbReference type="ARBA" id="ARBA00005028"/>
    </source>
</evidence>
<dbReference type="EMBL" id="BMQL01000025">
    <property type="protein sequence ID" value="GGR20712.1"/>
    <property type="molecule type" value="Genomic_DNA"/>
</dbReference>
<dbReference type="EC" id="5.1.3.3" evidence="4 8"/>
<comment type="pathway">
    <text evidence="2 8">Carbohydrate metabolism; hexose metabolism.</text>
</comment>
<keyword evidence="13" id="KW-1185">Reference proteome</keyword>
<dbReference type="Proteomes" id="UP000603865">
    <property type="component" value="Unassembled WGS sequence"/>
</dbReference>
<dbReference type="PROSITE" id="PS00545">
    <property type="entry name" value="ALDOSE_1_EPIMERASE"/>
    <property type="match status" value="1"/>
</dbReference>
<evidence type="ECO:0000256" key="6">
    <source>
        <dbReference type="ARBA" id="ARBA00023235"/>
    </source>
</evidence>
<dbReference type="InterPro" id="IPR047215">
    <property type="entry name" value="Galactose_mutarotase-like"/>
</dbReference>
<feature type="binding site" evidence="11">
    <location>
        <begin position="91"/>
        <end position="92"/>
    </location>
    <ligand>
        <name>beta-D-galactose</name>
        <dbReference type="ChEBI" id="CHEBI:27667"/>
    </ligand>
</feature>
<dbReference type="PANTHER" id="PTHR10091">
    <property type="entry name" value="ALDOSE-1-EPIMERASE"/>
    <property type="match status" value="1"/>
</dbReference>
<dbReference type="GO" id="GO:0005737">
    <property type="term" value="C:cytoplasm"/>
    <property type="evidence" value="ECO:0007669"/>
    <property type="project" value="TreeGrafter"/>
</dbReference>
<comment type="caution">
    <text evidence="12">The sequence shown here is derived from an EMBL/GenBank/DDBJ whole genome shotgun (WGS) entry which is preliminary data.</text>
</comment>
<proteinExistence type="inferred from homology"/>
<sequence length="362" mass="38743">MTNSSASALNDLQRTVWGHLPSGQTAHLYTLGAASGLRVQISDYGARLIRVQFPDRHGVPGDLTLGHPDLEAYVHHPQARYFGAAIGRVANRIAHGRFSLDGTPYTLVCNDGPNALHGGPSGFHARLWDARPALPTGGQGQAIELRLHSPDGDEGYPGALDVSVVYTLSGDTLQIDYTATTDAPTLINLTNHAYWNLRDGGVGSILGHTLQLQADAYTPTDAALIPTGQEASVQGTPFDFTQPQSVGARIDEPDVQLQRAQGYDHHFVVRGSGLRRVARLHDPVSGRGMEVSSDQPGVQVYSGNFIDGSLSGYDGAVYGPRSAVCLETQHPPDAPNHPDFPSIRLDPGQTFTSTSVFHFSVE</sequence>
<dbReference type="NCBIfam" id="NF008277">
    <property type="entry name" value="PRK11055.1"/>
    <property type="match status" value="1"/>
</dbReference>
<evidence type="ECO:0000256" key="7">
    <source>
        <dbReference type="ARBA" id="ARBA00023277"/>
    </source>
</evidence>